<dbReference type="Gene3D" id="3.40.109.10">
    <property type="entry name" value="NADH Oxidase"/>
    <property type="match status" value="1"/>
</dbReference>
<dbReference type="Proteomes" id="UP001596174">
    <property type="component" value="Unassembled WGS sequence"/>
</dbReference>
<evidence type="ECO:0008006" key="4">
    <source>
        <dbReference type="Google" id="ProtNLM"/>
    </source>
</evidence>
<organism evidence="2 3">
    <name type="scientific">Streptacidiphilus monticola</name>
    <dbReference type="NCBI Taxonomy" id="2161674"/>
    <lineage>
        <taxon>Bacteria</taxon>
        <taxon>Bacillati</taxon>
        <taxon>Actinomycetota</taxon>
        <taxon>Actinomycetes</taxon>
        <taxon>Kitasatosporales</taxon>
        <taxon>Streptomycetaceae</taxon>
        <taxon>Streptacidiphilus</taxon>
    </lineage>
</organism>
<name>A0ABW1G715_9ACTN</name>
<keyword evidence="3" id="KW-1185">Reference proteome</keyword>
<dbReference type="RefSeq" id="WP_380586579.1">
    <property type="nucleotide sequence ID" value="NZ_JBHSQJ010000100.1"/>
</dbReference>
<reference evidence="3" key="1">
    <citation type="journal article" date="2019" name="Int. J. Syst. Evol. Microbiol.">
        <title>The Global Catalogue of Microorganisms (GCM) 10K type strain sequencing project: providing services to taxonomists for standard genome sequencing and annotation.</title>
        <authorList>
            <consortium name="The Broad Institute Genomics Platform"/>
            <consortium name="The Broad Institute Genome Sequencing Center for Infectious Disease"/>
            <person name="Wu L."/>
            <person name="Ma J."/>
        </authorList>
    </citation>
    <scope>NUCLEOTIDE SEQUENCE [LARGE SCALE GENOMIC DNA]</scope>
    <source>
        <strain evidence="3">JCM 4816</strain>
    </source>
</reference>
<proteinExistence type="predicted"/>
<comment type="caution">
    <text evidence="2">The sequence shown here is derived from an EMBL/GenBank/DDBJ whole genome shotgun (WGS) entry which is preliminary data.</text>
</comment>
<evidence type="ECO:0000256" key="1">
    <source>
        <dbReference type="SAM" id="MobiDB-lite"/>
    </source>
</evidence>
<evidence type="ECO:0000313" key="2">
    <source>
        <dbReference type="EMBL" id="MFC5910068.1"/>
    </source>
</evidence>
<dbReference type="SUPFAM" id="SSF55469">
    <property type="entry name" value="FMN-dependent nitroreductase-like"/>
    <property type="match status" value="2"/>
</dbReference>
<dbReference type="EMBL" id="JBHSQJ010000100">
    <property type="protein sequence ID" value="MFC5910068.1"/>
    <property type="molecule type" value="Genomic_DNA"/>
</dbReference>
<gene>
    <name evidence="2" type="ORF">ACFP3V_22970</name>
</gene>
<sequence>MTAWTERFRELEPDWTRAPSAHNTQPWTVDYAADEVVLGWDRARELPAGDPDRRDLFLSLGAFLETCLIVAADAGLRVRPEVELRERQFARLLAAAEVYPTPYTRATVRARGCVRGALRHPGAVPGVPGAEGRLVELSSTQLRGQAATADRWLFSSGPVVRELRAWLRLTPRHPRYDQDGLTDRCLGLSRLEAVGLRAVLALRLNRPLAPLLAASGGAVLEPEHPVLVFTGEAAGPEALIGAGRELVRIWYGLTQEGLAVHPCSQLIDCPRTAAALRDRLGATPLAVFRVGRPAAPAPRSARRQLRPAGYRPGRTAP</sequence>
<protein>
    <recommendedName>
        <fullName evidence="4">Nitroreductase</fullName>
    </recommendedName>
</protein>
<accession>A0ABW1G715</accession>
<evidence type="ECO:0000313" key="3">
    <source>
        <dbReference type="Proteomes" id="UP001596174"/>
    </source>
</evidence>
<feature type="region of interest" description="Disordered" evidence="1">
    <location>
        <begin position="296"/>
        <end position="317"/>
    </location>
</feature>
<dbReference type="InterPro" id="IPR000415">
    <property type="entry name" value="Nitroreductase-like"/>
</dbReference>